<dbReference type="GO" id="GO:0000725">
    <property type="term" value="P:recombinational repair"/>
    <property type="evidence" value="ECO:0007669"/>
    <property type="project" value="TreeGrafter"/>
</dbReference>
<organism evidence="8 9">
    <name type="scientific">Phyllobacterium zundukense</name>
    <dbReference type="NCBI Taxonomy" id="1867719"/>
    <lineage>
        <taxon>Bacteria</taxon>
        <taxon>Pseudomonadati</taxon>
        <taxon>Pseudomonadota</taxon>
        <taxon>Alphaproteobacteria</taxon>
        <taxon>Hyphomicrobiales</taxon>
        <taxon>Phyllobacteriaceae</taxon>
        <taxon>Phyllobacterium</taxon>
    </lineage>
</organism>
<accession>A0A2N9VT57</accession>
<evidence type="ECO:0000256" key="1">
    <source>
        <dbReference type="ARBA" id="ARBA00022741"/>
    </source>
</evidence>
<keyword evidence="3 8" id="KW-0347">Helicase</keyword>
<dbReference type="EMBL" id="MZMT01000050">
    <property type="protein sequence ID" value="PIO42675.1"/>
    <property type="molecule type" value="Genomic_DNA"/>
</dbReference>
<dbReference type="GO" id="GO:0016787">
    <property type="term" value="F:hydrolase activity"/>
    <property type="evidence" value="ECO:0007669"/>
    <property type="project" value="UniProtKB-KW"/>
</dbReference>
<evidence type="ECO:0000256" key="4">
    <source>
        <dbReference type="ARBA" id="ARBA00022840"/>
    </source>
</evidence>
<evidence type="ECO:0000256" key="5">
    <source>
        <dbReference type="ARBA" id="ARBA00034923"/>
    </source>
</evidence>
<dbReference type="OrthoDB" id="7211215at2"/>
<dbReference type="Gene3D" id="3.40.50.300">
    <property type="entry name" value="P-loop containing nucleotide triphosphate hydrolases"/>
    <property type="match status" value="2"/>
</dbReference>
<dbReference type="GO" id="GO:0033202">
    <property type="term" value="C:DNA helicase complex"/>
    <property type="evidence" value="ECO:0007669"/>
    <property type="project" value="TreeGrafter"/>
</dbReference>
<dbReference type="Proteomes" id="UP000232163">
    <property type="component" value="Unassembled WGS sequence"/>
</dbReference>
<evidence type="ECO:0000256" key="3">
    <source>
        <dbReference type="ARBA" id="ARBA00022806"/>
    </source>
</evidence>
<dbReference type="KEGG" id="pht:BLM14_27385"/>
<keyword evidence="1" id="KW-0547">Nucleotide-binding</keyword>
<dbReference type="AlphaFoldDB" id="A0A2N9VT57"/>
<proteinExistence type="predicted"/>
<reference evidence="9" key="1">
    <citation type="journal article" date="2017" name="Int J Environ Stud">
        <title>Does the Miocene-Pliocene relict legume Oxytropis triphylla form nitrogen-fixing nodules with a combination of bacterial strains?</title>
        <authorList>
            <person name="Safronova V."/>
            <person name="Belimov A."/>
            <person name="Sazanova A."/>
            <person name="Kuznetsova I."/>
            <person name="Popova J."/>
            <person name="Andronov E."/>
            <person name="Verkhozina A."/>
            <person name="Tikhonovich I."/>
        </authorList>
    </citation>
    <scope>NUCLEOTIDE SEQUENCE [LARGE SCALE GENOMIC DNA]</scope>
    <source>
        <strain evidence="9">Tri-38</strain>
    </source>
</reference>
<dbReference type="SUPFAM" id="SSF52540">
    <property type="entry name" value="P-loop containing nucleoside triphosphate hydrolases"/>
    <property type="match status" value="1"/>
</dbReference>
<dbReference type="InterPro" id="IPR014016">
    <property type="entry name" value="UvrD-like_ATP-bd"/>
</dbReference>
<name>A0A2N9VT57_9HYPH</name>
<protein>
    <recommendedName>
        <fullName evidence="5">DNA 3'-5' helicase II</fullName>
    </recommendedName>
</protein>
<evidence type="ECO:0000313" key="9">
    <source>
        <dbReference type="Proteomes" id="UP000232163"/>
    </source>
</evidence>
<dbReference type="GO" id="GO:0005829">
    <property type="term" value="C:cytosol"/>
    <property type="evidence" value="ECO:0007669"/>
    <property type="project" value="TreeGrafter"/>
</dbReference>
<keyword evidence="4" id="KW-0067">ATP-binding</keyword>
<sequence>MADDEDIARLAAGVRRGSIVAAAGCGKTEQIARAVAICEKRRLILTHTHAGVDALTRRLKKHRISSDKYRIDTIAGWCLRFAASFPQRSGILATVPTTIAEWDAVYLAGARLLDSGAVDGVLIASYGGCFVDEYQDCTRSQHQVVSRLANLLPTCVFGDPLQAIFDFRNQQPVDWDADVFPTFVRSAELLTPWRWKNADNGKLAEWLGDIRTALQQNNGIDLSSRPKCVTWTALPADPTRHQAIIVGQCLDAMSENDLGNLIVIADSTSENRRSSLAQKLAKQGFANIEAIGCKTLHSAATSIDNSNGQARLKALLGFVSKYTTGADRAELEKAIDARQKGRRLGQAKFGSLFPLADAVISNGGELAMLAFLQAMHDRPGSYLYRREMFFAMQSALQTKAAGRLPTLSASVWEVQNRIRHAGRRLANRSIGSTLLVKGLEFDRAIVVAAETMTPKDWYVALTRATTRLRVISTSERFSQTDTQPSRAVGHEDREA</sequence>
<dbReference type="GO" id="GO:0003677">
    <property type="term" value="F:DNA binding"/>
    <property type="evidence" value="ECO:0007669"/>
    <property type="project" value="InterPro"/>
</dbReference>
<dbReference type="InterPro" id="IPR000212">
    <property type="entry name" value="DNA_helicase_UvrD/REP"/>
</dbReference>
<keyword evidence="2" id="KW-0378">Hydrolase</keyword>
<dbReference type="RefSeq" id="WP_100003302.1">
    <property type="nucleotide sequence ID" value="NZ_CP017943.1"/>
</dbReference>
<feature type="domain" description="UvrD-like helicase ATP-binding" evidence="7">
    <location>
        <begin position="129"/>
        <end position="170"/>
    </location>
</feature>
<dbReference type="GO" id="GO:0043138">
    <property type="term" value="F:3'-5' DNA helicase activity"/>
    <property type="evidence" value="ECO:0007669"/>
    <property type="project" value="TreeGrafter"/>
</dbReference>
<feature type="compositionally biased region" description="Polar residues" evidence="6">
    <location>
        <begin position="475"/>
        <end position="485"/>
    </location>
</feature>
<evidence type="ECO:0000313" key="8">
    <source>
        <dbReference type="EMBL" id="PIO42675.1"/>
    </source>
</evidence>
<feature type="region of interest" description="Disordered" evidence="6">
    <location>
        <begin position="475"/>
        <end position="495"/>
    </location>
</feature>
<evidence type="ECO:0000259" key="7">
    <source>
        <dbReference type="Pfam" id="PF00580"/>
    </source>
</evidence>
<comment type="caution">
    <text evidence="8">The sequence shown here is derived from an EMBL/GenBank/DDBJ whole genome shotgun (WGS) entry which is preliminary data.</text>
</comment>
<evidence type="ECO:0000256" key="2">
    <source>
        <dbReference type="ARBA" id="ARBA00022801"/>
    </source>
</evidence>
<evidence type="ECO:0000256" key="6">
    <source>
        <dbReference type="SAM" id="MobiDB-lite"/>
    </source>
</evidence>
<dbReference type="GO" id="GO:0005524">
    <property type="term" value="F:ATP binding"/>
    <property type="evidence" value="ECO:0007669"/>
    <property type="project" value="UniProtKB-KW"/>
</dbReference>
<dbReference type="PANTHER" id="PTHR11070">
    <property type="entry name" value="UVRD / RECB / PCRA DNA HELICASE FAMILY MEMBER"/>
    <property type="match status" value="1"/>
</dbReference>
<dbReference type="PANTHER" id="PTHR11070:SF2">
    <property type="entry name" value="ATP-DEPENDENT DNA HELICASE SRS2"/>
    <property type="match status" value="1"/>
</dbReference>
<keyword evidence="9" id="KW-1185">Reference proteome</keyword>
<dbReference type="InterPro" id="IPR027417">
    <property type="entry name" value="P-loop_NTPase"/>
</dbReference>
<gene>
    <name evidence="8" type="ORF">B5P45_22180</name>
</gene>
<dbReference type="Pfam" id="PF00580">
    <property type="entry name" value="UvrD-helicase"/>
    <property type="match status" value="1"/>
</dbReference>